<feature type="region of interest" description="Disordered" evidence="1">
    <location>
        <begin position="1"/>
        <end position="24"/>
    </location>
</feature>
<evidence type="ECO:0000256" key="1">
    <source>
        <dbReference type="SAM" id="MobiDB-lite"/>
    </source>
</evidence>
<accession>A0ABQ8W759</accession>
<dbReference type="Proteomes" id="UP001220256">
    <property type="component" value="Unassembled WGS sequence"/>
</dbReference>
<proteinExistence type="predicted"/>
<dbReference type="PANTHER" id="PTHR38790">
    <property type="entry name" value="2EXR DOMAIN-CONTAINING PROTEIN-RELATED"/>
    <property type="match status" value="1"/>
</dbReference>
<comment type="caution">
    <text evidence="3">The sequence shown here is derived from an EMBL/GenBank/DDBJ whole genome shotgun (WGS) entry which is preliminary data.</text>
</comment>
<evidence type="ECO:0000259" key="2">
    <source>
        <dbReference type="Pfam" id="PF24864"/>
    </source>
</evidence>
<name>A0ABQ8W759_PENCH</name>
<keyword evidence="4" id="KW-1185">Reference proteome</keyword>
<protein>
    <recommendedName>
        <fullName evidence="2">DUF7730 domain-containing protein</fullName>
    </recommendedName>
</protein>
<gene>
    <name evidence="3" type="ORF">N7505_011654</name>
</gene>
<reference evidence="3 4" key="1">
    <citation type="journal article" date="2023" name="IMA Fungus">
        <title>Comparative genomic study of the Penicillium genus elucidates a diverse pangenome and 15 lateral gene transfer events.</title>
        <authorList>
            <person name="Petersen C."/>
            <person name="Sorensen T."/>
            <person name="Nielsen M.R."/>
            <person name="Sondergaard T.E."/>
            <person name="Sorensen J.L."/>
            <person name="Fitzpatrick D.A."/>
            <person name="Frisvad J.C."/>
            <person name="Nielsen K.L."/>
        </authorList>
    </citation>
    <scope>NUCLEOTIDE SEQUENCE [LARGE SCALE GENOMIC DNA]</scope>
    <source>
        <strain evidence="3 4">IBT 3361</strain>
    </source>
</reference>
<dbReference type="EMBL" id="JAPVEB010000010">
    <property type="protein sequence ID" value="KAJ5256503.1"/>
    <property type="molecule type" value="Genomic_DNA"/>
</dbReference>
<dbReference type="InterPro" id="IPR056632">
    <property type="entry name" value="DUF7730"/>
</dbReference>
<evidence type="ECO:0000313" key="3">
    <source>
        <dbReference type="EMBL" id="KAJ5256503.1"/>
    </source>
</evidence>
<evidence type="ECO:0000313" key="4">
    <source>
        <dbReference type="Proteomes" id="UP001220256"/>
    </source>
</evidence>
<sequence length="302" mass="36056">MPRRPFTPPLLENKDSKPQVPPTRRGWRLLLPKRREKQSTQYTLEQTQSPLFGCLPTEIRLLIWEHYLCSRMLHITAQYIRRKWRRDKRQVIGVLCVIPRNFCSCSHHHCQARIVARDYYTGKRRKRNLYFDDISYSMEHVSETRRVDFTPLLQSCRRVYSEIVDIMFQNNTFHFHDWQTIIDFSHTLLPHRLGMIRILQLSFPYLDPCFTGWNTCCQILATKLPGLKTLTIRLHAPYRKRLVDCLMPLYQIQQPAVFTVVVTILGLHPQWEVLTRFVDAPFRIELVERDSHRKAHCYTPPT</sequence>
<dbReference type="Pfam" id="PF24864">
    <property type="entry name" value="DUF7730"/>
    <property type="match status" value="1"/>
</dbReference>
<feature type="domain" description="DUF7730" evidence="2">
    <location>
        <begin position="45"/>
        <end position="262"/>
    </location>
</feature>
<organism evidence="3 4">
    <name type="scientific">Penicillium chrysogenum</name>
    <name type="common">Penicillium notatum</name>
    <dbReference type="NCBI Taxonomy" id="5076"/>
    <lineage>
        <taxon>Eukaryota</taxon>
        <taxon>Fungi</taxon>
        <taxon>Dikarya</taxon>
        <taxon>Ascomycota</taxon>
        <taxon>Pezizomycotina</taxon>
        <taxon>Eurotiomycetes</taxon>
        <taxon>Eurotiomycetidae</taxon>
        <taxon>Eurotiales</taxon>
        <taxon>Aspergillaceae</taxon>
        <taxon>Penicillium</taxon>
        <taxon>Penicillium chrysogenum species complex</taxon>
    </lineage>
</organism>